<dbReference type="GO" id="GO:0003677">
    <property type="term" value="F:DNA binding"/>
    <property type="evidence" value="ECO:0007669"/>
    <property type="project" value="InterPro"/>
</dbReference>
<feature type="domain" description="Helix-turn-helix" evidence="1">
    <location>
        <begin position="27"/>
        <end position="76"/>
    </location>
</feature>
<accession>A0A4R6PWJ8</accession>
<dbReference type="InterPro" id="IPR010093">
    <property type="entry name" value="SinI_DNA-bd"/>
</dbReference>
<dbReference type="OrthoDB" id="1913083at2"/>
<evidence type="ECO:0000259" key="1">
    <source>
        <dbReference type="Pfam" id="PF12728"/>
    </source>
</evidence>
<gene>
    <name evidence="2" type="ORF">EV211_1678</name>
</gene>
<dbReference type="NCBIfam" id="TIGR01764">
    <property type="entry name" value="excise"/>
    <property type="match status" value="1"/>
</dbReference>
<keyword evidence="3" id="KW-1185">Reference proteome</keyword>
<name>A0A4R6PWJ8_9FIRM</name>
<dbReference type="InterPro" id="IPR038148">
    <property type="entry name" value="Tn1545/Tn916_Xis"/>
</dbReference>
<protein>
    <submittedName>
        <fullName evidence="2">Excisionase family DNA binding protein</fullName>
    </submittedName>
</protein>
<dbReference type="Proteomes" id="UP000295500">
    <property type="component" value="Unassembled WGS sequence"/>
</dbReference>
<dbReference type="RefSeq" id="WP_133529362.1">
    <property type="nucleotide sequence ID" value="NZ_SNXO01000067.1"/>
</dbReference>
<sequence length="79" mass="9500">MDKELLAYKRKLEERLSDKPLWEKECLTVDEAAEYSGIGRTKIRELIRKKKCPFVTQMGTQYFIVRKKFDSYIEKQTHI</sequence>
<dbReference type="Gene3D" id="3.90.105.50">
    <property type="match status" value="1"/>
</dbReference>
<evidence type="ECO:0000313" key="3">
    <source>
        <dbReference type="Proteomes" id="UP000295500"/>
    </source>
</evidence>
<dbReference type="EMBL" id="SNXO01000067">
    <property type="protein sequence ID" value="TDP45159.1"/>
    <property type="molecule type" value="Genomic_DNA"/>
</dbReference>
<reference evidence="2 3" key="1">
    <citation type="submission" date="2019-03" db="EMBL/GenBank/DDBJ databases">
        <title>Genomic Encyclopedia of Type Strains, Phase IV (KMG-IV): sequencing the most valuable type-strain genomes for metagenomic binning, comparative biology and taxonomic classification.</title>
        <authorList>
            <person name="Goeker M."/>
        </authorList>
    </citation>
    <scope>NUCLEOTIDE SEQUENCE [LARGE SCALE GENOMIC DNA]</scope>
    <source>
        <strain evidence="2 3">DSM 28287</strain>
    </source>
</reference>
<dbReference type="InterPro" id="IPR041657">
    <property type="entry name" value="HTH_17"/>
</dbReference>
<proteinExistence type="predicted"/>
<dbReference type="AlphaFoldDB" id="A0A4R6PWJ8"/>
<dbReference type="Pfam" id="PF12728">
    <property type="entry name" value="HTH_17"/>
    <property type="match status" value="1"/>
</dbReference>
<comment type="caution">
    <text evidence="2">The sequence shown here is derived from an EMBL/GenBank/DDBJ whole genome shotgun (WGS) entry which is preliminary data.</text>
</comment>
<organism evidence="2 3">
    <name type="scientific">Aminicella lysinilytica</name>
    <dbReference type="NCBI Taxonomy" id="433323"/>
    <lineage>
        <taxon>Bacteria</taxon>
        <taxon>Bacillati</taxon>
        <taxon>Bacillota</taxon>
        <taxon>Clostridia</taxon>
        <taxon>Peptostreptococcales</taxon>
        <taxon>Anaerovoracaceae</taxon>
        <taxon>Aminicella</taxon>
    </lineage>
</organism>
<evidence type="ECO:0000313" key="2">
    <source>
        <dbReference type="EMBL" id="TDP45159.1"/>
    </source>
</evidence>